<keyword evidence="2" id="KW-1185">Reference proteome</keyword>
<evidence type="ECO:0000313" key="1">
    <source>
        <dbReference type="EMBL" id="CRL02049.1"/>
    </source>
</evidence>
<gene>
    <name evidence="1" type="ORF">CLUMA_CG015635</name>
</gene>
<reference evidence="1 2" key="1">
    <citation type="submission" date="2015-04" db="EMBL/GenBank/DDBJ databases">
        <authorList>
            <person name="Syromyatnikov M.Y."/>
            <person name="Popov V.N."/>
        </authorList>
    </citation>
    <scope>NUCLEOTIDE SEQUENCE [LARGE SCALE GENOMIC DNA]</scope>
</reference>
<sequence>MFTDFHHVTFIIIENLFGKLFVSSFHLKAQKSFSTDHWTCHFELKMSKAKHGTANGIKAMEKRDFQFYAADKEKMKRTPIDERLRKIKSFSFL</sequence>
<proteinExistence type="predicted"/>
<organism evidence="1 2">
    <name type="scientific">Clunio marinus</name>
    <dbReference type="NCBI Taxonomy" id="568069"/>
    <lineage>
        <taxon>Eukaryota</taxon>
        <taxon>Metazoa</taxon>
        <taxon>Ecdysozoa</taxon>
        <taxon>Arthropoda</taxon>
        <taxon>Hexapoda</taxon>
        <taxon>Insecta</taxon>
        <taxon>Pterygota</taxon>
        <taxon>Neoptera</taxon>
        <taxon>Endopterygota</taxon>
        <taxon>Diptera</taxon>
        <taxon>Nematocera</taxon>
        <taxon>Chironomoidea</taxon>
        <taxon>Chironomidae</taxon>
        <taxon>Clunio</taxon>
    </lineage>
</organism>
<dbReference type="EMBL" id="CVRI01000057">
    <property type="protein sequence ID" value="CRL02049.1"/>
    <property type="molecule type" value="Genomic_DNA"/>
</dbReference>
<name>A0A1J1IU41_9DIPT</name>
<dbReference type="AlphaFoldDB" id="A0A1J1IU41"/>
<accession>A0A1J1IU41</accession>
<protein>
    <submittedName>
        <fullName evidence="1">CLUMA_CG015635, isoform A</fullName>
    </submittedName>
</protein>
<dbReference type="Proteomes" id="UP000183832">
    <property type="component" value="Unassembled WGS sequence"/>
</dbReference>
<evidence type="ECO:0000313" key="2">
    <source>
        <dbReference type="Proteomes" id="UP000183832"/>
    </source>
</evidence>